<dbReference type="EMBL" id="CACVBM020001087">
    <property type="protein sequence ID" value="CAA7029932.1"/>
    <property type="molecule type" value="Genomic_DNA"/>
</dbReference>
<dbReference type="AlphaFoldDB" id="A0A6D2IPT3"/>
<proteinExistence type="predicted"/>
<dbReference type="GO" id="GO:0009975">
    <property type="term" value="F:cyclase activity"/>
    <property type="evidence" value="ECO:0007669"/>
    <property type="project" value="TreeGrafter"/>
</dbReference>
<protein>
    <recommendedName>
        <fullName evidence="2">GAE domain-containing protein</fullName>
    </recommendedName>
</protein>
<dbReference type="PANTHER" id="PTHR31045:SF4">
    <property type="entry name" value="TERPENOID SYNTHASE 17-RELATED"/>
    <property type="match status" value="1"/>
</dbReference>
<dbReference type="Proteomes" id="UP000467841">
    <property type="component" value="Unassembled WGS sequence"/>
</dbReference>
<dbReference type="PROSITE" id="PS50180">
    <property type="entry name" value="GAE"/>
    <property type="match status" value="1"/>
</dbReference>
<dbReference type="GO" id="GO:0051762">
    <property type="term" value="P:sesquiterpene biosynthetic process"/>
    <property type="evidence" value="ECO:0007669"/>
    <property type="project" value="TreeGrafter"/>
</dbReference>
<sequence length="243" mass="27660">MGFVLKTLPLCLKPNTPSLFPSHLLQNNSFSSMKPAKHDVLLRVRATTERGSVDLESTRPLANFPPSFWGDHFLSIQVDESGFDALAVEIESTMQPKVREMLLFSESCDKERIRLIHLLISLGIAHYYEEEIEELLNQAFKKLDALIEDEDDLETMAIMFEVFRLYRHKMSCDVFDRFKGEDGKLKESLGTDIRGMLQLYEAAHLGAPSEDILDEALRGTIGRYTGRSAEFHKETLGVLGKEY</sequence>
<keyword evidence="1" id="KW-0175">Coiled coil</keyword>
<dbReference type="InterPro" id="IPR036965">
    <property type="entry name" value="Terpene_synth_N_sf"/>
</dbReference>
<dbReference type="Gene3D" id="1.50.10.130">
    <property type="entry name" value="Terpene synthase, N-terminal domain"/>
    <property type="match status" value="1"/>
</dbReference>
<feature type="coiled-coil region" evidence="1">
    <location>
        <begin position="129"/>
        <end position="156"/>
    </location>
</feature>
<dbReference type="SUPFAM" id="SSF48239">
    <property type="entry name" value="Terpenoid cyclases/Protein prenyltransferases"/>
    <property type="match status" value="1"/>
</dbReference>
<evidence type="ECO:0000256" key="1">
    <source>
        <dbReference type="SAM" id="Coils"/>
    </source>
</evidence>
<dbReference type="OrthoDB" id="1877784at2759"/>
<evidence type="ECO:0000259" key="2">
    <source>
        <dbReference type="PROSITE" id="PS50180"/>
    </source>
</evidence>
<gene>
    <name evidence="3" type="ORF">MERR_LOCUS17167</name>
</gene>
<dbReference type="InterPro" id="IPR008930">
    <property type="entry name" value="Terpenoid_cyclase/PrenylTrfase"/>
</dbReference>
<evidence type="ECO:0000313" key="4">
    <source>
        <dbReference type="Proteomes" id="UP000467841"/>
    </source>
</evidence>
<dbReference type="InterPro" id="IPR001906">
    <property type="entry name" value="Terpene_synth_N"/>
</dbReference>
<organism evidence="3 4">
    <name type="scientific">Microthlaspi erraticum</name>
    <dbReference type="NCBI Taxonomy" id="1685480"/>
    <lineage>
        <taxon>Eukaryota</taxon>
        <taxon>Viridiplantae</taxon>
        <taxon>Streptophyta</taxon>
        <taxon>Embryophyta</taxon>
        <taxon>Tracheophyta</taxon>
        <taxon>Spermatophyta</taxon>
        <taxon>Magnoliopsida</taxon>
        <taxon>eudicotyledons</taxon>
        <taxon>Gunneridae</taxon>
        <taxon>Pentapetalae</taxon>
        <taxon>rosids</taxon>
        <taxon>malvids</taxon>
        <taxon>Brassicales</taxon>
        <taxon>Brassicaceae</taxon>
        <taxon>Coluteocarpeae</taxon>
        <taxon>Microthlaspi</taxon>
    </lineage>
</organism>
<evidence type="ECO:0000313" key="3">
    <source>
        <dbReference type="EMBL" id="CAA7029932.1"/>
    </source>
</evidence>
<reference evidence="3" key="1">
    <citation type="submission" date="2020-01" db="EMBL/GenBank/DDBJ databases">
        <authorList>
            <person name="Mishra B."/>
        </authorList>
    </citation>
    <scope>NUCLEOTIDE SEQUENCE [LARGE SCALE GENOMIC DNA]</scope>
</reference>
<name>A0A6D2IPT3_9BRAS</name>
<dbReference type="GO" id="GO:0010333">
    <property type="term" value="F:terpene synthase activity"/>
    <property type="evidence" value="ECO:0007669"/>
    <property type="project" value="InterPro"/>
</dbReference>
<dbReference type="InterPro" id="IPR008153">
    <property type="entry name" value="GAE_dom"/>
</dbReference>
<accession>A0A6D2IPT3</accession>
<dbReference type="PANTHER" id="PTHR31045">
    <property type="entry name" value="PLAC8 FAMILY PROTEIN-RELATED"/>
    <property type="match status" value="1"/>
</dbReference>
<comment type="caution">
    <text evidence="3">The sequence shown here is derived from an EMBL/GenBank/DDBJ whole genome shotgun (WGS) entry which is preliminary data.</text>
</comment>
<feature type="domain" description="GAE" evidence="2">
    <location>
        <begin position="1"/>
        <end position="65"/>
    </location>
</feature>
<keyword evidence="4" id="KW-1185">Reference proteome</keyword>
<dbReference type="Pfam" id="PF01397">
    <property type="entry name" value="Terpene_synth"/>
    <property type="match status" value="1"/>
</dbReference>